<protein>
    <submittedName>
        <fullName evidence="1">Uncharacterized protein</fullName>
    </submittedName>
</protein>
<comment type="caution">
    <text evidence="1">The sequence shown here is derived from an EMBL/GenBank/DDBJ whole genome shotgun (WGS) entry which is preliminary data.</text>
</comment>
<reference evidence="1 2" key="1">
    <citation type="submission" date="2020-03" db="EMBL/GenBank/DDBJ databases">
        <title>Whole genome shotgun sequence of Phytohabitans houttuyneae NBRC 108639.</title>
        <authorList>
            <person name="Komaki H."/>
            <person name="Tamura T."/>
        </authorList>
    </citation>
    <scope>NUCLEOTIDE SEQUENCE [LARGE SCALE GENOMIC DNA]</scope>
    <source>
        <strain evidence="1 2">NBRC 108639</strain>
    </source>
</reference>
<name>A0A6V8K8E7_9ACTN</name>
<gene>
    <name evidence="1" type="ORF">Phou_028710</name>
</gene>
<keyword evidence="2" id="KW-1185">Reference proteome</keyword>
<organism evidence="1 2">
    <name type="scientific">Phytohabitans houttuyneae</name>
    <dbReference type="NCBI Taxonomy" id="1076126"/>
    <lineage>
        <taxon>Bacteria</taxon>
        <taxon>Bacillati</taxon>
        <taxon>Actinomycetota</taxon>
        <taxon>Actinomycetes</taxon>
        <taxon>Micromonosporales</taxon>
        <taxon>Micromonosporaceae</taxon>
    </lineage>
</organism>
<accession>A0A6V8K8E7</accession>
<evidence type="ECO:0000313" key="2">
    <source>
        <dbReference type="Proteomes" id="UP000482800"/>
    </source>
</evidence>
<dbReference type="Proteomes" id="UP000482800">
    <property type="component" value="Unassembled WGS sequence"/>
</dbReference>
<sequence length="46" mass="4793">MIDGTERLAEMVAEGGVAVLTGAGISTDSGIPDYRGRTVCRPGTRR</sequence>
<dbReference type="EMBL" id="BLPF01000001">
    <property type="protein sequence ID" value="GFJ78691.1"/>
    <property type="molecule type" value="Genomic_DNA"/>
</dbReference>
<dbReference type="Gene3D" id="3.40.50.1220">
    <property type="entry name" value="TPP-binding domain"/>
    <property type="match status" value="1"/>
</dbReference>
<dbReference type="SUPFAM" id="SSF52467">
    <property type="entry name" value="DHS-like NAD/FAD-binding domain"/>
    <property type="match status" value="1"/>
</dbReference>
<dbReference type="InterPro" id="IPR029035">
    <property type="entry name" value="DHS-like_NAD/FAD-binding_dom"/>
</dbReference>
<reference evidence="1 2" key="2">
    <citation type="submission" date="2020-03" db="EMBL/GenBank/DDBJ databases">
        <authorList>
            <person name="Ichikawa N."/>
            <person name="Kimura A."/>
            <person name="Kitahashi Y."/>
            <person name="Uohara A."/>
        </authorList>
    </citation>
    <scope>NUCLEOTIDE SEQUENCE [LARGE SCALE GENOMIC DNA]</scope>
    <source>
        <strain evidence="1 2">NBRC 108639</strain>
    </source>
</reference>
<dbReference type="AlphaFoldDB" id="A0A6V8K8E7"/>
<evidence type="ECO:0000313" key="1">
    <source>
        <dbReference type="EMBL" id="GFJ78691.1"/>
    </source>
</evidence>
<proteinExistence type="predicted"/>